<comment type="caution">
    <text evidence="1">The sequence shown here is derived from an EMBL/GenBank/DDBJ whole genome shotgun (WGS) entry which is preliminary data.</text>
</comment>
<keyword evidence="2" id="KW-1185">Reference proteome</keyword>
<evidence type="ECO:0000313" key="1">
    <source>
        <dbReference type="EMBL" id="CAF1234597.1"/>
    </source>
</evidence>
<dbReference type="EMBL" id="CAJNOL010000904">
    <property type="protein sequence ID" value="CAF1234597.1"/>
    <property type="molecule type" value="Genomic_DNA"/>
</dbReference>
<protein>
    <submittedName>
        <fullName evidence="1">Uncharacterized protein</fullName>
    </submittedName>
</protein>
<gene>
    <name evidence="1" type="ORF">JXQ802_LOCUS26134</name>
</gene>
<dbReference type="AlphaFoldDB" id="A0A814YTU3"/>
<organism evidence="1 2">
    <name type="scientific">Rotaria sordida</name>
    <dbReference type="NCBI Taxonomy" id="392033"/>
    <lineage>
        <taxon>Eukaryota</taxon>
        <taxon>Metazoa</taxon>
        <taxon>Spiralia</taxon>
        <taxon>Gnathifera</taxon>
        <taxon>Rotifera</taxon>
        <taxon>Eurotatoria</taxon>
        <taxon>Bdelloidea</taxon>
        <taxon>Philodinida</taxon>
        <taxon>Philodinidae</taxon>
        <taxon>Rotaria</taxon>
    </lineage>
</organism>
<dbReference type="Proteomes" id="UP000663870">
    <property type="component" value="Unassembled WGS sequence"/>
</dbReference>
<proteinExistence type="predicted"/>
<reference evidence="1" key="1">
    <citation type="submission" date="2021-02" db="EMBL/GenBank/DDBJ databases">
        <authorList>
            <person name="Nowell W R."/>
        </authorList>
    </citation>
    <scope>NUCLEOTIDE SEQUENCE</scope>
</reference>
<evidence type="ECO:0000313" key="2">
    <source>
        <dbReference type="Proteomes" id="UP000663870"/>
    </source>
</evidence>
<sequence>MVHQLCDNSLTSSTVSIKKGKFPLNYVIRRFDKAFEQVAEDPPSADLLTSVLQQQLSRDQKYPVIYLKYWQKTTIILLSNVQGKIKICKGGLGNSLKYLVEEKEQSEESSMYVLLNTTNYDYSQVKVKMDITVVHRQRLV</sequence>
<name>A0A814YTU3_9BILA</name>
<accession>A0A814YTU3</accession>